<dbReference type="AlphaFoldDB" id="A0A4U0FDI7"/>
<accession>A0A4U0FDI7</accession>
<sequence>MGNTKDRKWLMLWLSYLTLIACFIPYIGYSTQITQLMDETSISYAATGLLASVTALVGGLILPFVGVLVDRWGARNIILLGLLISAAGQILFAYMPSFSGMVFSRAIVGLGVGLLFVGPYTMAAQWFESSKGIGSALGVMFTSDGIGTVFALYLFSFVLAALGWRDGSAVGGLFLIAVLVLSFFVLKDPPHIRKRERTSSSPAERFSLKDYLNVIGNRNVVMASAFFIGEWGLYAVMAYWVPTILMEDAGWSEGVAGFLASLYVLIGIVPSIIFGLISDRMGKRKPFILLAGLWMTLTLAVLTFGLANNRYELVAWMMPLVGLGVYTGMPVALASAVESVGMKFVATANGFILGIGFLVGGFLYPYVMGYIKDTTGAYTVGFIGAIIATFVLNFVFALFSKDSKEQVITGKDQALQG</sequence>
<dbReference type="Pfam" id="PF07690">
    <property type="entry name" value="MFS_1"/>
    <property type="match status" value="1"/>
</dbReference>
<feature type="transmembrane region" description="Helical" evidence="7">
    <location>
        <begin position="102"/>
        <end position="124"/>
    </location>
</feature>
<evidence type="ECO:0000256" key="2">
    <source>
        <dbReference type="ARBA" id="ARBA00022448"/>
    </source>
</evidence>
<dbReference type="GO" id="GO:0005886">
    <property type="term" value="C:plasma membrane"/>
    <property type="evidence" value="ECO:0007669"/>
    <property type="project" value="UniProtKB-SubCell"/>
</dbReference>
<feature type="transmembrane region" description="Helical" evidence="7">
    <location>
        <begin position="254"/>
        <end position="275"/>
    </location>
</feature>
<dbReference type="PROSITE" id="PS51257">
    <property type="entry name" value="PROKAR_LIPOPROTEIN"/>
    <property type="match status" value="1"/>
</dbReference>
<evidence type="ECO:0000313" key="9">
    <source>
        <dbReference type="EMBL" id="TJY41332.1"/>
    </source>
</evidence>
<evidence type="ECO:0000256" key="5">
    <source>
        <dbReference type="ARBA" id="ARBA00022989"/>
    </source>
</evidence>
<reference evidence="9 10" key="1">
    <citation type="submission" date="2019-04" db="EMBL/GenBank/DDBJ databases">
        <title>Cohnella sp. nov., isolated from soil.</title>
        <authorList>
            <person name="Kim W."/>
        </authorList>
    </citation>
    <scope>NUCLEOTIDE SEQUENCE [LARGE SCALE GENOMIC DNA]</scope>
    <source>
        <strain evidence="9 10">CAU 1483</strain>
    </source>
</reference>
<organism evidence="9 10">
    <name type="scientific">Cohnella pontilimi</name>
    <dbReference type="NCBI Taxonomy" id="2564100"/>
    <lineage>
        <taxon>Bacteria</taxon>
        <taxon>Bacillati</taxon>
        <taxon>Bacillota</taxon>
        <taxon>Bacilli</taxon>
        <taxon>Bacillales</taxon>
        <taxon>Paenibacillaceae</taxon>
        <taxon>Cohnella</taxon>
    </lineage>
</organism>
<gene>
    <name evidence="9" type="ORF">E5161_12980</name>
</gene>
<keyword evidence="2" id="KW-0813">Transport</keyword>
<dbReference type="PROSITE" id="PS50850">
    <property type="entry name" value="MFS"/>
    <property type="match status" value="1"/>
</dbReference>
<feature type="transmembrane region" description="Helical" evidence="7">
    <location>
        <begin position="313"/>
        <end position="337"/>
    </location>
</feature>
<dbReference type="PANTHER" id="PTHR43124:SF3">
    <property type="entry name" value="CHLORAMPHENICOL EFFLUX PUMP RV0191"/>
    <property type="match status" value="1"/>
</dbReference>
<feature type="transmembrane region" description="Helical" evidence="7">
    <location>
        <begin position="220"/>
        <end position="242"/>
    </location>
</feature>
<feature type="transmembrane region" description="Helical" evidence="7">
    <location>
        <begin position="9"/>
        <end position="29"/>
    </location>
</feature>
<dbReference type="RefSeq" id="WP_136778251.1">
    <property type="nucleotide sequence ID" value="NZ_SUPK01000006.1"/>
</dbReference>
<evidence type="ECO:0000256" key="3">
    <source>
        <dbReference type="ARBA" id="ARBA00022475"/>
    </source>
</evidence>
<feature type="transmembrane region" description="Helical" evidence="7">
    <location>
        <begin position="136"/>
        <end position="162"/>
    </location>
</feature>
<dbReference type="PANTHER" id="PTHR43124">
    <property type="entry name" value="PURINE EFFLUX PUMP PBUE"/>
    <property type="match status" value="1"/>
</dbReference>
<dbReference type="Gene3D" id="1.20.1250.20">
    <property type="entry name" value="MFS general substrate transporter like domains"/>
    <property type="match status" value="2"/>
</dbReference>
<dbReference type="InterPro" id="IPR050189">
    <property type="entry name" value="MFS_Efflux_Transporters"/>
</dbReference>
<keyword evidence="5 7" id="KW-1133">Transmembrane helix</keyword>
<evidence type="ECO:0000256" key="1">
    <source>
        <dbReference type="ARBA" id="ARBA00004651"/>
    </source>
</evidence>
<dbReference type="InterPro" id="IPR011701">
    <property type="entry name" value="MFS"/>
</dbReference>
<proteinExistence type="predicted"/>
<comment type="subcellular location">
    <subcellularLocation>
        <location evidence="1">Cell membrane</location>
        <topology evidence="1">Multi-pass membrane protein</topology>
    </subcellularLocation>
</comment>
<evidence type="ECO:0000259" key="8">
    <source>
        <dbReference type="PROSITE" id="PS50850"/>
    </source>
</evidence>
<keyword evidence="3" id="KW-1003">Cell membrane</keyword>
<evidence type="ECO:0000313" key="10">
    <source>
        <dbReference type="Proteomes" id="UP000309673"/>
    </source>
</evidence>
<comment type="caution">
    <text evidence="9">The sequence shown here is derived from an EMBL/GenBank/DDBJ whole genome shotgun (WGS) entry which is preliminary data.</text>
</comment>
<dbReference type="InterPro" id="IPR036259">
    <property type="entry name" value="MFS_trans_sf"/>
</dbReference>
<keyword evidence="4 7" id="KW-0812">Transmembrane</keyword>
<keyword evidence="10" id="KW-1185">Reference proteome</keyword>
<feature type="transmembrane region" description="Helical" evidence="7">
    <location>
        <begin position="344"/>
        <end position="364"/>
    </location>
</feature>
<feature type="transmembrane region" description="Helical" evidence="7">
    <location>
        <begin position="168"/>
        <end position="186"/>
    </location>
</feature>
<evidence type="ECO:0000256" key="7">
    <source>
        <dbReference type="SAM" id="Phobius"/>
    </source>
</evidence>
<name>A0A4U0FDI7_9BACL</name>
<feature type="transmembrane region" description="Helical" evidence="7">
    <location>
        <begin position="376"/>
        <end position="399"/>
    </location>
</feature>
<dbReference type="Proteomes" id="UP000309673">
    <property type="component" value="Unassembled WGS sequence"/>
</dbReference>
<keyword evidence="6 7" id="KW-0472">Membrane</keyword>
<feature type="domain" description="Major facilitator superfamily (MFS) profile" evidence="8">
    <location>
        <begin position="10"/>
        <end position="403"/>
    </location>
</feature>
<dbReference type="OrthoDB" id="9787026at2"/>
<evidence type="ECO:0000256" key="6">
    <source>
        <dbReference type="ARBA" id="ARBA00023136"/>
    </source>
</evidence>
<dbReference type="EMBL" id="SUPK01000006">
    <property type="protein sequence ID" value="TJY41332.1"/>
    <property type="molecule type" value="Genomic_DNA"/>
</dbReference>
<feature type="transmembrane region" description="Helical" evidence="7">
    <location>
        <begin position="287"/>
        <end position="307"/>
    </location>
</feature>
<feature type="transmembrane region" description="Helical" evidence="7">
    <location>
        <begin position="77"/>
        <end position="96"/>
    </location>
</feature>
<protein>
    <submittedName>
        <fullName evidence="9">MFS transporter</fullName>
    </submittedName>
</protein>
<dbReference type="InterPro" id="IPR020846">
    <property type="entry name" value="MFS_dom"/>
</dbReference>
<dbReference type="SUPFAM" id="SSF103473">
    <property type="entry name" value="MFS general substrate transporter"/>
    <property type="match status" value="1"/>
</dbReference>
<feature type="transmembrane region" description="Helical" evidence="7">
    <location>
        <begin position="41"/>
        <end position="65"/>
    </location>
</feature>
<evidence type="ECO:0000256" key="4">
    <source>
        <dbReference type="ARBA" id="ARBA00022692"/>
    </source>
</evidence>
<dbReference type="GO" id="GO:0022857">
    <property type="term" value="F:transmembrane transporter activity"/>
    <property type="evidence" value="ECO:0007669"/>
    <property type="project" value="InterPro"/>
</dbReference>